<sequence>MCINFIVLGVISSIGNTFSIEQAVDMNHYVGSFWFPILILPGFQGFVKKNWGLQMRTRRLSVVESEGFRDDPTSIIPMTMFWLAPQYILLGLTEALSNKSIADFFSSELLFGANEGDVVAKESNQKYIEIFARAVNGVGIAGGVLVVYIVDEMEPTWSQSTVNRSRLDNYYWTLAALSAANLVLFGFVSFLYNCKHRSEGVEDNKKGNTALL</sequence>
<dbReference type="EMBL" id="VIEB01000525">
    <property type="protein sequence ID" value="TQD87785.1"/>
    <property type="molecule type" value="Genomic_DNA"/>
</dbReference>
<evidence type="ECO:0000313" key="2">
    <source>
        <dbReference type="EMBL" id="TQD87785.1"/>
    </source>
</evidence>
<feature type="transmembrane region" description="Helical" evidence="1">
    <location>
        <begin position="29"/>
        <end position="47"/>
    </location>
</feature>
<feature type="transmembrane region" description="Helical" evidence="1">
    <location>
        <begin position="130"/>
        <end position="150"/>
    </location>
</feature>
<dbReference type="STRING" id="106549.A0A540LMR5"/>
<dbReference type="Gene3D" id="1.20.1250.20">
    <property type="entry name" value="MFS general substrate transporter like domains"/>
    <property type="match status" value="1"/>
</dbReference>
<dbReference type="InterPro" id="IPR036259">
    <property type="entry name" value="MFS_trans_sf"/>
</dbReference>
<comment type="caution">
    <text evidence="2">The sequence shown here is derived from an EMBL/GenBank/DDBJ whole genome shotgun (WGS) entry which is preliminary data.</text>
</comment>
<keyword evidence="1" id="KW-1133">Transmembrane helix</keyword>
<dbReference type="AlphaFoldDB" id="A0A540LMR5"/>
<reference evidence="2 3" key="1">
    <citation type="journal article" date="2019" name="G3 (Bethesda)">
        <title>Sequencing of a Wild Apple (Malus baccata) Genome Unravels the Differences Between Cultivated and Wild Apple Species Regarding Disease Resistance and Cold Tolerance.</title>
        <authorList>
            <person name="Chen X."/>
        </authorList>
    </citation>
    <scope>NUCLEOTIDE SEQUENCE [LARGE SCALE GENOMIC DNA]</scope>
    <source>
        <strain evidence="3">cv. Shandingzi</strain>
        <tissue evidence="2">Leaves</tissue>
    </source>
</reference>
<name>A0A540LMR5_MALBA</name>
<keyword evidence="1" id="KW-0472">Membrane</keyword>
<evidence type="ECO:0000256" key="1">
    <source>
        <dbReference type="SAM" id="Phobius"/>
    </source>
</evidence>
<organism evidence="2 3">
    <name type="scientific">Malus baccata</name>
    <name type="common">Siberian crab apple</name>
    <name type="synonym">Pyrus baccata</name>
    <dbReference type="NCBI Taxonomy" id="106549"/>
    <lineage>
        <taxon>Eukaryota</taxon>
        <taxon>Viridiplantae</taxon>
        <taxon>Streptophyta</taxon>
        <taxon>Embryophyta</taxon>
        <taxon>Tracheophyta</taxon>
        <taxon>Spermatophyta</taxon>
        <taxon>Magnoliopsida</taxon>
        <taxon>eudicotyledons</taxon>
        <taxon>Gunneridae</taxon>
        <taxon>Pentapetalae</taxon>
        <taxon>rosids</taxon>
        <taxon>fabids</taxon>
        <taxon>Rosales</taxon>
        <taxon>Rosaceae</taxon>
        <taxon>Amygdaloideae</taxon>
        <taxon>Maleae</taxon>
        <taxon>Malus</taxon>
    </lineage>
</organism>
<dbReference type="PANTHER" id="PTHR11654">
    <property type="entry name" value="OLIGOPEPTIDE TRANSPORTER-RELATED"/>
    <property type="match status" value="1"/>
</dbReference>
<feature type="transmembrane region" description="Helical" evidence="1">
    <location>
        <begin position="170"/>
        <end position="192"/>
    </location>
</feature>
<keyword evidence="3" id="KW-1185">Reference proteome</keyword>
<proteinExistence type="predicted"/>
<accession>A0A540LMR5</accession>
<evidence type="ECO:0000313" key="3">
    <source>
        <dbReference type="Proteomes" id="UP000315295"/>
    </source>
</evidence>
<gene>
    <name evidence="2" type="ORF">C1H46_026637</name>
</gene>
<keyword evidence="1" id="KW-0812">Transmembrane</keyword>
<protein>
    <submittedName>
        <fullName evidence="2">Uncharacterized protein</fullName>
    </submittedName>
</protein>
<dbReference type="Proteomes" id="UP000315295">
    <property type="component" value="Unassembled WGS sequence"/>
</dbReference>